<feature type="transmembrane region" description="Helical" evidence="1">
    <location>
        <begin position="7"/>
        <end position="32"/>
    </location>
</feature>
<feature type="transmembrane region" description="Helical" evidence="1">
    <location>
        <begin position="70"/>
        <end position="88"/>
    </location>
</feature>
<keyword evidence="3" id="KW-1185">Reference proteome</keyword>
<comment type="caution">
    <text evidence="2">The sequence shown here is derived from an EMBL/GenBank/DDBJ whole genome shotgun (WGS) entry which is preliminary data.</text>
</comment>
<keyword evidence="1" id="KW-1133">Transmembrane helix</keyword>
<keyword evidence="1" id="KW-0472">Membrane</keyword>
<evidence type="ECO:0000313" key="3">
    <source>
        <dbReference type="Proteomes" id="UP000829196"/>
    </source>
</evidence>
<name>A0A8T3CEG5_DENNO</name>
<accession>A0A8T3CEG5</accession>
<organism evidence="2 3">
    <name type="scientific">Dendrobium nobile</name>
    <name type="common">Orchid</name>
    <dbReference type="NCBI Taxonomy" id="94219"/>
    <lineage>
        <taxon>Eukaryota</taxon>
        <taxon>Viridiplantae</taxon>
        <taxon>Streptophyta</taxon>
        <taxon>Embryophyta</taxon>
        <taxon>Tracheophyta</taxon>
        <taxon>Spermatophyta</taxon>
        <taxon>Magnoliopsida</taxon>
        <taxon>Liliopsida</taxon>
        <taxon>Asparagales</taxon>
        <taxon>Orchidaceae</taxon>
        <taxon>Epidendroideae</taxon>
        <taxon>Malaxideae</taxon>
        <taxon>Dendrobiinae</taxon>
        <taxon>Dendrobium</taxon>
    </lineage>
</organism>
<evidence type="ECO:0000313" key="2">
    <source>
        <dbReference type="EMBL" id="KAI0530790.1"/>
    </source>
</evidence>
<gene>
    <name evidence="2" type="ORF">KFK09_000338</name>
</gene>
<sequence>MGNSTEILFPLSHISYVLFIYLFILIIGFSSWRKPVHLFFSVSCTFSQLYGNILYYVYLEYFFLNYNSNFILFLDVILFMFHVCHQVFDLKICLTYFITGSFCLDPSRNDKK</sequence>
<dbReference type="AlphaFoldDB" id="A0A8T3CEG5"/>
<feature type="transmembrane region" description="Helical" evidence="1">
    <location>
        <begin position="38"/>
        <end position="58"/>
    </location>
</feature>
<dbReference type="Proteomes" id="UP000829196">
    <property type="component" value="Unassembled WGS sequence"/>
</dbReference>
<proteinExistence type="predicted"/>
<protein>
    <submittedName>
        <fullName evidence="2">Uncharacterized protein</fullName>
    </submittedName>
</protein>
<evidence type="ECO:0000256" key="1">
    <source>
        <dbReference type="SAM" id="Phobius"/>
    </source>
</evidence>
<reference evidence="2" key="1">
    <citation type="journal article" date="2022" name="Front. Genet.">
        <title>Chromosome-Scale Assembly of the Dendrobium nobile Genome Provides Insights Into the Molecular Mechanism of the Biosynthesis of the Medicinal Active Ingredient of Dendrobium.</title>
        <authorList>
            <person name="Xu Q."/>
            <person name="Niu S.-C."/>
            <person name="Li K.-L."/>
            <person name="Zheng P.-J."/>
            <person name="Zhang X.-J."/>
            <person name="Jia Y."/>
            <person name="Liu Y."/>
            <person name="Niu Y.-X."/>
            <person name="Yu L.-H."/>
            <person name="Chen D.-F."/>
            <person name="Zhang G.-Q."/>
        </authorList>
    </citation>
    <scope>NUCLEOTIDE SEQUENCE</scope>
    <source>
        <tissue evidence="2">Leaf</tissue>
    </source>
</reference>
<dbReference type="EMBL" id="JAGYWB010000001">
    <property type="protein sequence ID" value="KAI0530790.1"/>
    <property type="molecule type" value="Genomic_DNA"/>
</dbReference>
<keyword evidence="1" id="KW-0812">Transmembrane</keyword>